<evidence type="ECO:0000256" key="4">
    <source>
        <dbReference type="ARBA" id="ARBA00022452"/>
    </source>
</evidence>
<evidence type="ECO:0000256" key="9">
    <source>
        <dbReference type="ARBA" id="ARBA00023136"/>
    </source>
</evidence>
<feature type="domain" description="Porin" evidence="12">
    <location>
        <begin position="7"/>
        <end position="324"/>
    </location>
</feature>
<evidence type="ECO:0000256" key="1">
    <source>
        <dbReference type="ARBA" id="ARBA00004571"/>
    </source>
</evidence>
<sequence>MKKLIATALAAAFTAPLAFAEVTISGSVRSALDYLDYGGTSQNDSKFRIADQASRITLKGEDKLDNGSSLLWQVENRFNVGEGSSNTNWGSRNTFIGYKGDWGTLRFGKIDNAYKLSSADYLQAIDSTLNEDSSYFGKNQLARRLGERQDQIVLYDSPNWSGFRVRGSYDFDSGKDADLNADTATVAGSYSTDVFSVGASYALANDRKIDTTKTDIGKGANRAAGTKIEGLLLGGSVKLADFTLSALWERVTWDNGSRDWDQDTYGVGALYKSGKLTFQAAYLFADDVSDRSESGGQQFTLGGAYSLSKQSRIYLTYTQVDNDEQAKFLTEAPGLLTGAGYDYNIVSLGVRTDF</sequence>
<evidence type="ECO:0000259" key="12">
    <source>
        <dbReference type="Pfam" id="PF13609"/>
    </source>
</evidence>
<dbReference type="InterPro" id="IPR050298">
    <property type="entry name" value="Gram-neg_bact_OMP"/>
</dbReference>
<dbReference type="CDD" id="cd00342">
    <property type="entry name" value="gram_neg_porins"/>
    <property type="match status" value="1"/>
</dbReference>
<feature type="chain" id="PRO_5047233851" evidence="11">
    <location>
        <begin position="21"/>
        <end position="354"/>
    </location>
</feature>
<evidence type="ECO:0000313" key="13">
    <source>
        <dbReference type="EMBL" id="UXY17170.1"/>
    </source>
</evidence>
<name>A0ABY6DS20_9NEIS</name>
<keyword evidence="10" id="KW-0998">Cell outer membrane</keyword>
<dbReference type="RefSeq" id="WP_263126601.1">
    <property type="nucleotide sequence ID" value="NZ_CP106753.1"/>
</dbReference>
<comment type="subcellular location">
    <subcellularLocation>
        <location evidence="1">Cell outer membrane</location>
        <topology evidence="1">Multi-pass membrane protein</topology>
    </subcellularLocation>
</comment>
<evidence type="ECO:0000256" key="10">
    <source>
        <dbReference type="ARBA" id="ARBA00023237"/>
    </source>
</evidence>
<evidence type="ECO:0000256" key="3">
    <source>
        <dbReference type="ARBA" id="ARBA00022448"/>
    </source>
</evidence>
<keyword evidence="14" id="KW-1185">Reference proteome</keyword>
<keyword evidence="9" id="KW-0472">Membrane</keyword>
<dbReference type="PANTHER" id="PTHR34501">
    <property type="entry name" value="PROTEIN YDDL-RELATED"/>
    <property type="match status" value="1"/>
</dbReference>
<evidence type="ECO:0000256" key="11">
    <source>
        <dbReference type="SAM" id="SignalP"/>
    </source>
</evidence>
<dbReference type="Pfam" id="PF13609">
    <property type="entry name" value="Porin_4"/>
    <property type="match status" value="1"/>
</dbReference>
<dbReference type="InterPro" id="IPR001702">
    <property type="entry name" value="Porin_Gram-ve"/>
</dbReference>
<comment type="subunit">
    <text evidence="2">Homotrimer.</text>
</comment>
<dbReference type="PRINTS" id="PR00184">
    <property type="entry name" value="NEISSPPORIN"/>
</dbReference>
<dbReference type="InterPro" id="IPR033900">
    <property type="entry name" value="Gram_neg_porin_domain"/>
</dbReference>
<protein>
    <submittedName>
        <fullName evidence="13">Porin</fullName>
    </submittedName>
</protein>
<keyword evidence="6 11" id="KW-0732">Signal</keyword>
<evidence type="ECO:0000256" key="8">
    <source>
        <dbReference type="ARBA" id="ARBA00023114"/>
    </source>
</evidence>
<dbReference type="PANTHER" id="PTHR34501:SF9">
    <property type="entry name" value="MAJOR OUTER MEMBRANE PROTEIN P.IA"/>
    <property type="match status" value="1"/>
</dbReference>
<reference evidence="13" key="1">
    <citation type="submission" date="2022-10" db="EMBL/GenBank/DDBJ databases">
        <title>Chitiniphilus purpureus sp. nov., a novel chitin-degrading bacterium isolated from crawfish pond sediment.</title>
        <authorList>
            <person name="Li K."/>
        </authorList>
    </citation>
    <scope>NUCLEOTIDE SEQUENCE</scope>
    <source>
        <strain evidence="13">CD1</strain>
    </source>
</reference>
<gene>
    <name evidence="13" type="ORF">N8I74_09235</name>
</gene>
<evidence type="ECO:0000313" key="14">
    <source>
        <dbReference type="Proteomes" id="UP001061302"/>
    </source>
</evidence>
<feature type="signal peptide" evidence="11">
    <location>
        <begin position="1"/>
        <end position="20"/>
    </location>
</feature>
<keyword evidence="8" id="KW-0626">Porin</keyword>
<organism evidence="13 14">
    <name type="scientific">Chitiniphilus purpureus</name>
    <dbReference type="NCBI Taxonomy" id="2981137"/>
    <lineage>
        <taxon>Bacteria</taxon>
        <taxon>Pseudomonadati</taxon>
        <taxon>Pseudomonadota</taxon>
        <taxon>Betaproteobacteria</taxon>
        <taxon>Neisseriales</taxon>
        <taxon>Chitinibacteraceae</taxon>
        <taxon>Chitiniphilus</taxon>
    </lineage>
</organism>
<evidence type="ECO:0000256" key="5">
    <source>
        <dbReference type="ARBA" id="ARBA00022692"/>
    </source>
</evidence>
<dbReference type="InterPro" id="IPR002299">
    <property type="entry name" value="Porin_Neis"/>
</dbReference>
<dbReference type="Proteomes" id="UP001061302">
    <property type="component" value="Chromosome"/>
</dbReference>
<keyword evidence="4" id="KW-1134">Transmembrane beta strand</keyword>
<dbReference type="EMBL" id="CP106753">
    <property type="protein sequence ID" value="UXY17170.1"/>
    <property type="molecule type" value="Genomic_DNA"/>
</dbReference>
<keyword evidence="5" id="KW-0812">Transmembrane</keyword>
<proteinExistence type="predicted"/>
<keyword evidence="7" id="KW-0406">Ion transport</keyword>
<dbReference type="Gene3D" id="2.40.160.10">
    <property type="entry name" value="Porin"/>
    <property type="match status" value="1"/>
</dbReference>
<evidence type="ECO:0000256" key="2">
    <source>
        <dbReference type="ARBA" id="ARBA00011233"/>
    </source>
</evidence>
<dbReference type="PRINTS" id="PR00182">
    <property type="entry name" value="ECOLNEIPORIN"/>
</dbReference>
<evidence type="ECO:0000256" key="7">
    <source>
        <dbReference type="ARBA" id="ARBA00023065"/>
    </source>
</evidence>
<evidence type="ECO:0000256" key="6">
    <source>
        <dbReference type="ARBA" id="ARBA00022729"/>
    </source>
</evidence>
<dbReference type="SUPFAM" id="SSF56935">
    <property type="entry name" value="Porins"/>
    <property type="match status" value="1"/>
</dbReference>
<accession>A0ABY6DS20</accession>
<dbReference type="InterPro" id="IPR023614">
    <property type="entry name" value="Porin_dom_sf"/>
</dbReference>
<keyword evidence="3" id="KW-0813">Transport</keyword>